<evidence type="ECO:0000313" key="6">
    <source>
        <dbReference type="Proteomes" id="UP000233766"/>
    </source>
</evidence>
<organism evidence="5 6">
    <name type="scientific">Nocardia fluminea</name>
    <dbReference type="NCBI Taxonomy" id="134984"/>
    <lineage>
        <taxon>Bacteria</taxon>
        <taxon>Bacillati</taxon>
        <taxon>Actinomycetota</taxon>
        <taxon>Actinomycetes</taxon>
        <taxon>Mycobacteriales</taxon>
        <taxon>Nocardiaceae</taxon>
        <taxon>Nocardia</taxon>
    </lineage>
</organism>
<gene>
    <name evidence="5" type="ORF">ATK86_5761</name>
</gene>
<evidence type="ECO:0000313" key="5">
    <source>
        <dbReference type="EMBL" id="PKV81298.1"/>
    </source>
</evidence>
<dbReference type="PANTHER" id="PTHR45625:SF3">
    <property type="entry name" value="PEPTIDYL-PROLYL CIS-TRANS ISOMERASE B-RELATED"/>
    <property type="match status" value="1"/>
</dbReference>
<feature type="region of interest" description="Disordered" evidence="2">
    <location>
        <begin position="1"/>
        <end position="29"/>
    </location>
</feature>
<sequence length="298" mass="30565">MPSNEQRRAAAKRKLERQLARRAEQEKKRKRLTIAGSVLGVIVVAAAATGVYFLTRGEDNSSANAESSSAVPTTQFVNTPLDIPGPPPPAAKSATVDCAYPAGQEPPAKPVTAPATTSVATDGPEVKVAIDSTQGPIGLSLNSAQAPCTVNSMVSLAQQGYFDKTSCHRIVATPGFGILQCGDPAATGMGGPGYTFDNEYPTDLFPAGDPALQQPVNYKRGLVAMANAGTSPEGKGTNGSQFFLVFGDTQLPPNYTIFGTIDEAGLATLDKVAGGGVKGGAEDGGPAIPISFNTVKVG</sequence>
<name>A0A2N3VI43_9NOCA</name>
<dbReference type="PANTHER" id="PTHR45625">
    <property type="entry name" value="PEPTIDYL-PROLYL CIS-TRANS ISOMERASE-RELATED"/>
    <property type="match status" value="1"/>
</dbReference>
<dbReference type="Gene3D" id="2.40.100.10">
    <property type="entry name" value="Cyclophilin-like"/>
    <property type="match status" value="1"/>
</dbReference>
<feature type="compositionally biased region" description="Basic and acidic residues" evidence="2">
    <location>
        <begin position="16"/>
        <end position="27"/>
    </location>
</feature>
<comment type="function">
    <text evidence="1">PPIases accelerate the folding of proteins. It catalyzes the cis-trans isomerization of proline imidic peptide bonds in oligopeptides.</text>
</comment>
<accession>A0A2N3VI43</accession>
<reference evidence="5 6" key="1">
    <citation type="submission" date="2017-12" db="EMBL/GenBank/DDBJ databases">
        <title>Sequencing the genomes of 1000 Actinobacteria strains.</title>
        <authorList>
            <person name="Klenk H.-P."/>
        </authorList>
    </citation>
    <scope>NUCLEOTIDE SEQUENCE [LARGE SCALE GENOMIC DNA]</scope>
    <source>
        <strain evidence="5 6">DSM 44489</strain>
    </source>
</reference>
<dbReference type="Proteomes" id="UP000233766">
    <property type="component" value="Unassembled WGS sequence"/>
</dbReference>
<keyword evidence="3" id="KW-1133">Transmembrane helix</keyword>
<evidence type="ECO:0000259" key="4">
    <source>
        <dbReference type="PROSITE" id="PS50072"/>
    </source>
</evidence>
<dbReference type="InterPro" id="IPR044666">
    <property type="entry name" value="Cyclophilin_A-like"/>
</dbReference>
<dbReference type="Pfam" id="PF00160">
    <property type="entry name" value="Pro_isomerase"/>
    <property type="match status" value="1"/>
</dbReference>
<evidence type="ECO:0000256" key="1">
    <source>
        <dbReference type="ARBA" id="ARBA00002388"/>
    </source>
</evidence>
<evidence type="ECO:0000256" key="3">
    <source>
        <dbReference type="SAM" id="Phobius"/>
    </source>
</evidence>
<dbReference type="AlphaFoldDB" id="A0A2N3VI43"/>
<keyword evidence="6" id="KW-1185">Reference proteome</keyword>
<dbReference type="EMBL" id="PJMW01000002">
    <property type="protein sequence ID" value="PKV81298.1"/>
    <property type="molecule type" value="Genomic_DNA"/>
</dbReference>
<dbReference type="InterPro" id="IPR002130">
    <property type="entry name" value="Cyclophilin-type_PPIase_dom"/>
</dbReference>
<dbReference type="InterPro" id="IPR029000">
    <property type="entry name" value="Cyclophilin-like_dom_sf"/>
</dbReference>
<keyword evidence="3" id="KW-0472">Membrane</keyword>
<evidence type="ECO:0000256" key="2">
    <source>
        <dbReference type="SAM" id="MobiDB-lite"/>
    </source>
</evidence>
<dbReference type="PROSITE" id="PS50072">
    <property type="entry name" value="CSA_PPIASE_2"/>
    <property type="match status" value="1"/>
</dbReference>
<protein>
    <submittedName>
        <fullName evidence="5">Peptidyl-prolyl cis-trans isomerase B (Cyclophilin B)</fullName>
    </submittedName>
</protein>
<dbReference type="GO" id="GO:0003755">
    <property type="term" value="F:peptidyl-prolyl cis-trans isomerase activity"/>
    <property type="evidence" value="ECO:0007669"/>
    <property type="project" value="InterPro"/>
</dbReference>
<dbReference type="OrthoDB" id="5507614at2"/>
<dbReference type="RefSeq" id="WP_101467055.1">
    <property type="nucleotide sequence ID" value="NZ_PJMW01000002.1"/>
</dbReference>
<keyword evidence="5" id="KW-0413">Isomerase</keyword>
<comment type="caution">
    <text evidence="5">The sequence shown here is derived from an EMBL/GenBank/DDBJ whole genome shotgun (WGS) entry which is preliminary data.</text>
</comment>
<feature type="transmembrane region" description="Helical" evidence="3">
    <location>
        <begin position="32"/>
        <end position="54"/>
    </location>
</feature>
<proteinExistence type="predicted"/>
<feature type="domain" description="PPIase cyclophilin-type" evidence="4">
    <location>
        <begin position="135"/>
        <end position="297"/>
    </location>
</feature>
<dbReference type="SUPFAM" id="SSF50891">
    <property type="entry name" value="Cyclophilin-like"/>
    <property type="match status" value="1"/>
</dbReference>
<keyword evidence="3" id="KW-0812">Transmembrane</keyword>